<feature type="binding site" evidence="6">
    <location>
        <position position="42"/>
    </location>
    <ligand>
        <name>Zn(2+)</name>
        <dbReference type="ChEBI" id="CHEBI:29105"/>
    </ligand>
</feature>
<keyword evidence="9" id="KW-1185">Reference proteome</keyword>
<comment type="function">
    <text evidence="7">Reversible hydration of carbon dioxide.</text>
</comment>
<evidence type="ECO:0000256" key="7">
    <source>
        <dbReference type="RuleBase" id="RU003956"/>
    </source>
</evidence>
<dbReference type="CDD" id="cd00883">
    <property type="entry name" value="beta_CA_cladeA"/>
    <property type="match status" value="1"/>
</dbReference>
<comment type="similarity">
    <text evidence="1 7">Belongs to the beta-class carbonic anhydrase family.</text>
</comment>
<keyword evidence="3 6" id="KW-0862">Zinc</keyword>
<comment type="caution">
    <text evidence="8">The sequence shown here is derived from an EMBL/GenBank/DDBJ whole genome shotgun (WGS) entry which is preliminary data.</text>
</comment>
<dbReference type="SUPFAM" id="SSF53056">
    <property type="entry name" value="beta-carbonic anhydrase, cab"/>
    <property type="match status" value="1"/>
</dbReference>
<dbReference type="GO" id="GO:0008270">
    <property type="term" value="F:zinc ion binding"/>
    <property type="evidence" value="ECO:0007669"/>
    <property type="project" value="UniProtKB-UniRule"/>
</dbReference>
<comment type="catalytic activity">
    <reaction evidence="5 7">
        <text>hydrogencarbonate + H(+) = CO2 + H2O</text>
        <dbReference type="Rhea" id="RHEA:10748"/>
        <dbReference type="ChEBI" id="CHEBI:15377"/>
        <dbReference type="ChEBI" id="CHEBI:15378"/>
        <dbReference type="ChEBI" id="CHEBI:16526"/>
        <dbReference type="ChEBI" id="CHEBI:17544"/>
        <dbReference type="EC" id="4.2.1.1"/>
    </reaction>
</comment>
<dbReference type="RefSeq" id="WP_095606547.1">
    <property type="nucleotide sequence ID" value="NZ_NSKE01000006.1"/>
</dbReference>
<accession>A0A2A2G8D1</accession>
<feature type="binding site" evidence="6">
    <location>
        <position position="101"/>
    </location>
    <ligand>
        <name>Zn(2+)</name>
        <dbReference type="ChEBI" id="CHEBI:29105"/>
    </ligand>
</feature>
<dbReference type="PANTHER" id="PTHR11002">
    <property type="entry name" value="CARBONIC ANHYDRASE"/>
    <property type="match status" value="1"/>
</dbReference>
<feature type="binding site" evidence="6">
    <location>
        <position position="44"/>
    </location>
    <ligand>
        <name>Zn(2+)</name>
        <dbReference type="ChEBI" id="CHEBI:29105"/>
    </ligand>
</feature>
<dbReference type="SMART" id="SM00947">
    <property type="entry name" value="Pro_CA"/>
    <property type="match status" value="1"/>
</dbReference>
<dbReference type="InterPro" id="IPR001765">
    <property type="entry name" value="Carbonic_anhydrase"/>
</dbReference>
<dbReference type="PROSITE" id="PS00705">
    <property type="entry name" value="PROK_CO2_ANHYDRASE_2"/>
    <property type="match status" value="1"/>
</dbReference>
<dbReference type="GO" id="GO:0015976">
    <property type="term" value="P:carbon utilization"/>
    <property type="evidence" value="ECO:0007669"/>
    <property type="project" value="InterPro"/>
</dbReference>
<organism evidence="8 9">
    <name type="scientific">Fodinibius salipaludis</name>
    <dbReference type="NCBI Taxonomy" id="2032627"/>
    <lineage>
        <taxon>Bacteria</taxon>
        <taxon>Pseudomonadati</taxon>
        <taxon>Balneolota</taxon>
        <taxon>Balneolia</taxon>
        <taxon>Balneolales</taxon>
        <taxon>Balneolaceae</taxon>
        <taxon>Fodinibius</taxon>
    </lineage>
</organism>
<protein>
    <recommendedName>
        <fullName evidence="7">Carbonic anhydrase</fullName>
        <ecNumber evidence="7">4.2.1.1</ecNumber>
    </recommendedName>
    <alternativeName>
        <fullName evidence="7">Carbonate dehydratase</fullName>
    </alternativeName>
</protein>
<dbReference type="EMBL" id="NSKE01000006">
    <property type="protein sequence ID" value="PAU93871.1"/>
    <property type="molecule type" value="Genomic_DNA"/>
</dbReference>
<evidence type="ECO:0000313" key="8">
    <source>
        <dbReference type="EMBL" id="PAU93871.1"/>
    </source>
</evidence>
<dbReference type="OrthoDB" id="9797527at2"/>
<dbReference type="PROSITE" id="PS00704">
    <property type="entry name" value="PROK_CO2_ANHYDRASE_1"/>
    <property type="match status" value="1"/>
</dbReference>
<dbReference type="NCBIfam" id="NF007756">
    <property type="entry name" value="PRK10437.1"/>
    <property type="match status" value="1"/>
</dbReference>
<dbReference type="GO" id="GO:0004089">
    <property type="term" value="F:carbonate dehydratase activity"/>
    <property type="evidence" value="ECO:0007669"/>
    <property type="project" value="UniProtKB-UniRule"/>
</dbReference>
<evidence type="ECO:0000256" key="6">
    <source>
        <dbReference type="PIRSR" id="PIRSR601765-1"/>
    </source>
</evidence>
<proteinExistence type="inferred from homology"/>
<dbReference type="Proteomes" id="UP000218831">
    <property type="component" value="Unassembled WGS sequence"/>
</dbReference>
<gene>
    <name evidence="8" type="ORF">CK503_09365</name>
</gene>
<sequence>MKNLSKLFKQNKQWAEKITNQQPDFFEESAKGQSPNYLWIGCSDSRVPPTQLTGLGPGDLFVHRNIANVISHSDVNSQSVIQYAVSVLKVEHVVICGHYGCGGVQAAYEDPDLGLIDNWLADIQDVYRKHKNEIGNIGSEEEKLNRFCELNVLAQVQNTCHSPFVQQAWEERQELTVHGLIYDLKTGLLNDLDIHITSPEEAEDL</sequence>
<dbReference type="Gene3D" id="3.40.1050.10">
    <property type="entry name" value="Carbonic anhydrase"/>
    <property type="match status" value="1"/>
</dbReference>
<evidence type="ECO:0000256" key="1">
    <source>
        <dbReference type="ARBA" id="ARBA00006217"/>
    </source>
</evidence>
<feature type="binding site" evidence="6">
    <location>
        <position position="98"/>
    </location>
    <ligand>
        <name>Zn(2+)</name>
        <dbReference type="ChEBI" id="CHEBI:29105"/>
    </ligand>
</feature>
<dbReference type="InterPro" id="IPR015892">
    <property type="entry name" value="Carbonic_anhydrase_CS"/>
</dbReference>
<keyword evidence="2 6" id="KW-0479">Metal-binding</keyword>
<dbReference type="FunFam" id="3.40.1050.10:FF:000001">
    <property type="entry name" value="Carbonic anhydrase"/>
    <property type="match status" value="1"/>
</dbReference>
<evidence type="ECO:0000256" key="5">
    <source>
        <dbReference type="ARBA" id="ARBA00048348"/>
    </source>
</evidence>
<evidence type="ECO:0000313" key="9">
    <source>
        <dbReference type="Proteomes" id="UP000218831"/>
    </source>
</evidence>
<dbReference type="EC" id="4.2.1.1" evidence="7"/>
<dbReference type="PANTHER" id="PTHR11002:SF76">
    <property type="entry name" value="CARBONIC ANHYDRASE"/>
    <property type="match status" value="1"/>
</dbReference>
<name>A0A2A2G8D1_9BACT</name>
<keyword evidence="4 7" id="KW-0456">Lyase</keyword>
<reference evidence="8 9" key="1">
    <citation type="submission" date="2017-08" db="EMBL/GenBank/DDBJ databases">
        <title>Aliifodinibius alkalisoli sp. nov., isolated from saline alkaline soil.</title>
        <authorList>
            <person name="Liu D."/>
            <person name="Zhang G."/>
        </authorList>
    </citation>
    <scope>NUCLEOTIDE SEQUENCE [LARGE SCALE GENOMIC DNA]</scope>
    <source>
        <strain evidence="8 9">WN023</strain>
    </source>
</reference>
<evidence type="ECO:0000256" key="3">
    <source>
        <dbReference type="ARBA" id="ARBA00022833"/>
    </source>
</evidence>
<evidence type="ECO:0000256" key="2">
    <source>
        <dbReference type="ARBA" id="ARBA00022723"/>
    </source>
</evidence>
<dbReference type="Pfam" id="PF00484">
    <property type="entry name" value="Pro_CA"/>
    <property type="match status" value="1"/>
</dbReference>
<dbReference type="AlphaFoldDB" id="A0A2A2G8D1"/>
<evidence type="ECO:0000256" key="4">
    <source>
        <dbReference type="ARBA" id="ARBA00023239"/>
    </source>
</evidence>
<comment type="cofactor">
    <cofactor evidence="6">
        <name>Zn(2+)</name>
        <dbReference type="ChEBI" id="CHEBI:29105"/>
    </cofactor>
    <text evidence="6">Binds 1 zinc ion per subunit.</text>
</comment>
<dbReference type="InterPro" id="IPR036874">
    <property type="entry name" value="Carbonic_anhydrase_sf"/>
</dbReference>